<dbReference type="InterPro" id="IPR000648">
    <property type="entry name" value="Oxysterol-bd"/>
</dbReference>
<dbReference type="SUPFAM" id="SSF144000">
    <property type="entry name" value="Oxysterol-binding protein-like"/>
    <property type="match status" value="1"/>
</dbReference>
<evidence type="ECO:0008006" key="8">
    <source>
        <dbReference type="Google" id="ProtNLM"/>
    </source>
</evidence>
<evidence type="ECO:0000256" key="1">
    <source>
        <dbReference type="ARBA" id="ARBA00003361"/>
    </source>
</evidence>
<evidence type="ECO:0000313" key="6">
    <source>
        <dbReference type="EMBL" id="KAJ8750759.1"/>
    </source>
</evidence>
<keyword evidence="3" id="KW-0445">Lipid transport</keyword>
<dbReference type="AlphaFoldDB" id="A0AAV8SF29"/>
<evidence type="ECO:0000256" key="4">
    <source>
        <dbReference type="ARBA" id="ARBA00023121"/>
    </source>
</evidence>
<dbReference type="InterPro" id="IPR037239">
    <property type="entry name" value="OSBP_sf"/>
</dbReference>
<accession>A0AAV8SF29</accession>
<proteinExistence type="inferred from homology"/>
<organism evidence="6 7">
    <name type="scientific">Erythroxylum novogranatense</name>
    <dbReference type="NCBI Taxonomy" id="1862640"/>
    <lineage>
        <taxon>Eukaryota</taxon>
        <taxon>Viridiplantae</taxon>
        <taxon>Streptophyta</taxon>
        <taxon>Embryophyta</taxon>
        <taxon>Tracheophyta</taxon>
        <taxon>Spermatophyta</taxon>
        <taxon>Magnoliopsida</taxon>
        <taxon>eudicotyledons</taxon>
        <taxon>Gunneridae</taxon>
        <taxon>Pentapetalae</taxon>
        <taxon>rosids</taxon>
        <taxon>fabids</taxon>
        <taxon>Malpighiales</taxon>
        <taxon>Erythroxylaceae</taxon>
        <taxon>Erythroxylum</taxon>
    </lineage>
</organism>
<dbReference type="Pfam" id="PF01237">
    <property type="entry name" value="Oxysterol_BP"/>
    <property type="match status" value="1"/>
</dbReference>
<protein>
    <recommendedName>
        <fullName evidence="8">Oxysterol-binding protein</fullName>
    </recommendedName>
</protein>
<evidence type="ECO:0000256" key="2">
    <source>
        <dbReference type="ARBA" id="ARBA00008842"/>
    </source>
</evidence>
<reference evidence="6 7" key="1">
    <citation type="submission" date="2021-09" db="EMBL/GenBank/DDBJ databases">
        <title>Genomic insights and catalytic innovation underlie evolution of tropane alkaloids biosynthesis.</title>
        <authorList>
            <person name="Wang Y.-J."/>
            <person name="Tian T."/>
            <person name="Huang J.-P."/>
            <person name="Huang S.-X."/>
        </authorList>
    </citation>
    <scope>NUCLEOTIDE SEQUENCE [LARGE SCALE GENOMIC DNA]</scope>
    <source>
        <strain evidence="6">KIB-2018</strain>
        <tissue evidence="6">Leaf</tissue>
    </source>
</reference>
<dbReference type="Proteomes" id="UP001159364">
    <property type="component" value="Linkage Group LG11"/>
</dbReference>
<dbReference type="PANTHER" id="PTHR10972:SF102">
    <property type="entry name" value="OXYSTEROL-BINDING PROTEIN"/>
    <property type="match status" value="1"/>
</dbReference>
<dbReference type="FunFam" id="3.30.70.3490:FF:000007">
    <property type="entry name" value="Oxysterol-binding protein-related protein 4B"/>
    <property type="match status" value="1"/>
</dbReference>
<dbReference type="FunFam" id="2.40.160.120:FF:000011">
    <property type="entry name" value="Oxysterol-binding protein-related protein 4C"/>
    <property type="match status" value="1"/>
</dbReference>
<evidence type="ECO:0000256" key="5">
    <source>
        <dbReference type="RuleBase" id="RU003844"/>
    </source>
</evidence>
<dbReference type="PANTHER" id="PTHR10972">
    <property type="entry name" value="OXYSTEROL-BINDING PROTEIN-RELATED"/>
    <property type="match status" value="1"/>
</dbReference>
<gene>
    <name evidence="6" type="ORF">K2173_015940</name>
</gene>
<keyword evidence="4" id="KW-0446">Lipid-binding</keyword>
<dbReference type="InterPro" id="IPR018494">
    <property type="entry name" value="Oxysterol-bd_CS"/>
</dbReference>
<name>A0AAV8SF29_9ROSI</name>
<comment type="similarity">
    <text evidence="2 5">Belongs to the OSBP family.</text>
</comment>
<sequence>MSWLVLVTERDIVLTKPISLDGDTVSDYRAPNIVRRILSLFKNVRPGSDLSSFQLPPLFNIPKSQLQCYGESVYAVGKDMLKECNDQKTSLRRFVSVVAWSIATVRPLPFGFAPYNPVLGETHHVSRGSLNVLLEQVCHHPPVTALHATDEEENTDMVWCHHPLPRFLGTKVEAEVHGKKQLKLLNHGETYVMNSPKLSIRFFPPGVEWVGNVKICCEETSIEADLCYTARSFLGRRGPHAIQGKIYETSSLRTLYVVDGHWNSTVKAKDVASGEEMIIYDAKEVLTRLKAPEIRDSRGISPTESCVVWSEVSRGIMSQNWSEAREAKNSVESKQRELAKERESKGENWVPKHFHLAYNSKEAGWECSPIEKKVPPAPIVLPFNL</sequence>
<evidence type="ECO:0000256" key="3">
    <source>
        <dbReference type="ARBA" id="ARBA00023055"/>
    </source>
</evidence>
<evidence type="ECO:0000313" key="7">
    <source>
        <dbReference type="Proteomes" id="UP001159364"/>
    </source>
</evidence>
<dbReference type="Gene3D" id="3.30.70.3490">
    <property type="match status" value="1"/>
</dbReference>
<comment type="caution">
    <text evidence="6">The sequence shown here is derived from an EMBL/GenBank/DDBJ whole genome shotgun (WGS) entry which is preliminary data.</text>
</comment>
<dbReference type="GO" id="GO:0032934">
    <property type="term" value="F:sterol binding"/>
    <property type="evidence" value="ECO:0007669"/>
    <property type="project" value="TreeGrafter"/>
</dbReference>
<keyword evidence="3" id="KW-0813">Transport</keyword>
<keyword evidence="7" id="KW-1185">Reference proteome</keyword>
<dbReference type="Gene3D" id="2.40.160.120">
    <property type="match status" value="1"/>
</dbReference>
<dbReference type="GO" id="GO:0016020">
    <property type="term" value="C:membrane"/>
    <property type="evidence" value="ECO:0007669"/>
    <property type="project" value="TreeGrafter"/>
</dbReference>
<comment type="function">
    <text evidence="1">May be involved in the transport of sterols.</text>
</comment>
<dbReference type="PROSITE" id="PS01013">
    <property type="entry name" value="OSBP"/>
    <property type="match status" value="1"/>
</dbReference>
<dbReference type="EMBL" id="JAIWQS010000011">
    <property type="protein sequence ID" value="KAJ8750759.1"/>
    <property type="molecule type" value="Genomic_DNA"/>
</dbReference>
<dbReference type="GO" id="GO:0006869">
    <property type="term" value="P:lipid transport"/>
    <property type="evidence" value="ECO:0007669"/>
    <property type="project" value="UniProtKB-KW"/>
</dbReference>
<dbReference type="GO" id="GO:0005829">
    <property type="term" value="C:cytosol"/>
    <property type="evidence" value="ECO:0007669"/>
    <property type="project" value="TreeGrafter"/>
</dbReference>